<feature type="domain" description="Protein kinase" evidence="15">
    <location>
        <begin position="361"/>
        <end position="619"/>
    </location>
</feature>
<dbReference type="Gene3D" id="3.30.200.20">
    <property type="entry name" value="Phosphorylase Kinase, domain 1"/>
    <property type="match status" value="1"/>
</dbReference>
<evidence type="ECO:0000256" key="14">
    <source>
        <dbReference type="PIRSR" id="PIRSR000559-2"/>
    </source>
</evidence>
<evidence type="ECO:0000313" key="18">
    <source>
        <dbReference type="EnsemblMetazoa" id="XP_003427192"/>
    </source>
</evidence>
<dbReference type="InParanoid" id="A0A7M7GDJ7"/>
<dbReference type="GeneID" id="100117965"/>
<evidence type="ECO:0000256" key="1">
    <source>
        <dbReference type="ARBA" id="ARBA00006352"/>
    </source>
</evidence>
<evidence type="ECO:0000259" key="15">
    <source>
        <dbReference type="PROSITE" id="PS50011"/>
    </source>
</evidence>
<dbReference type="PROSITE" id="PS50042">
    <property type="entry name" value="CNMP_BINDING_3"/>
    <property type="match status" value="2"/>
</dbReference>
<dbReference type="AlphaFoldDB" id="A0A7M7GDJ7"/>
<dbReference type="EC" id="2.7.11.12" evidence="12"/>
<sequence>MLCTSAAENELQRCCRARMKFFFCKSLRRVSRDLTEPAPEARPHEQQIYRRLSRTRKHRVVNGVGVDTGHLAPPPVYPKDFATKLKIKEALCKNEFLQNFDNAHIDGFVLAMYLKDIPPNTRIIQEGDIGSHLYVSEKGTFEVYQGPLYESSFGPGVAFGELALLYNTKRLRSVDVKHGGKVWVLERSAFQAVMAQENGSITSDGVERLRRITIFKTLPNHTLSKISQLIQVEFFRENARIICQGELATKFYIINGGTVRITKKRLKDEEEVSVLGKEKYFGEQALQSNAQHSYDNVYEVNAIAMAPGVECLTIETKDLLNYIGSFDLIRKDKWIMELANRLYTQRAEWASKYEQVKLTDMEVSDTLGVGAFGRVDLVTIPSIPDKSFARKKIAKTKAVKLECEEYILNEKKIMQYCDSPFICKLYQTFKDSRYVYFLMEACLGGDLCTYIMRNGPLDNAAAKFVMACTVEAIAYLHAHGIVCRDLKPDNIMIDEKGYLKLTDFGHSKVIGLERTRSFVGTPEYMAPEIIFNKPYDRAVDYWSLGILLHEILLARPPFQDTELLSLYSKIIKGIDSAGIYGYLKKHAENLIKALLRSNPAERLGNLRGGIADIRSHKWFGTYDWNALSNLTLPSPIVPKIRNHLDTKYFDRFPPEKGVAEPEFSGWDEDF</sequence>
<accession>A0A7M7GDJ7</accession>
<dbReference type="InterPro" id="IPR000961">
    <property type="entry name" value="AGC-kinase_C"/>
</dbReference>
<dbReference type="SMART" id="SM00100">
    <property type="entry name" value="cNMP"/>
    <property type="match status" value="2"/>
</dbReference>
<feature type="domain" description="Cyclic nucleotide-binding" evidence="16">
    <location>
        <begin position="96"/>
        <end position="194"/>
    </location>
</feature>
<dbReference type="SMART" id="SM00220">
    <property type="entry name" value="S_TKc"/>
    <property type="match status" value="1"/>
</dbReference>
<organism evidence="18 19">
    <name type="scientific">Nasonia vitripennis</name>
    <name type="common">Parasitic wasp</name>
    <dbReference type="NCBI Taxonomy" id="7425"/>
    <lineage>
        <taxon>Eukaryota</taxon>
        <taxon>Metazoa</taxon>
        <taxon>Ecdysozoa</taxon>
        <taxon>Arthropoda</taxon>
        <taxon>Hexapoda</taxon>
        <taxon>Insecta</taxon>
        <taxon>Pterygota</taxon>
        <taxon>Neoptera</taxon>
        <taxon>Endopterygota</taxon>
        <taxon>Hymenoptera</taxon>
        <taxon>Apocrita</taxon>
        <taxon>Proctotrupomorpha</taxon>
        <taxon>Chalcidoidea</taxon>
        <taxon>Pteromalidae</taxon>
        <taxon>Pteromalinae</taxon>
        <taxon>Nasonia</taxon>
    </lineage>
</organism>
<dbReference type="InterPro" id="IPR000719">
    <property type="entry name" value="Prot_kinase_dom"/>
</dbReference>
<evidence type="ECO:0000256" key="2">
    <source>
        <dbReference type="ARBA" id="ARBA00022527"/>
    </source>
</evidence>
<dbReference type="SUPFAM" id="SSF56112">
    <property type="entry name" value="Protein kinase-like (PK-like)"/>
    <property type="match status" value="1"/>
</dbReference>
<dbReference type="GO" id="GO:0005524">
    <property type="term" value="F:ATP binding"/>
    <property type="evidence" value="ECO:0007669"/>
    <property type="project" value="UniProtKB-KW"/>
</dbReference>
<feature type="domain" description="Cyclic nucleotide-binding" evidence="16">
    <location>
        <begin position="214"/>
        <end position="331"/>
    </location>
</feature>
<evidence type="ECO:0000259" key="17">
    <source>
        <dbReference type="PROSITE" id="PS51285"/>
    </source>
</evidence>
<evidence type="ECO:0000256" key="11">
    <source>
        <dbReference type="ARBA" id="ARBA00048679"/>
    </source>
</evidence>
<dbReference type="SMR" id="A0A7M7GDJ7"/>
<evidence type="ECO:0000256" key="12">
    <source>
        <dbReference type="PIRNR" id="PIRNR000559"/>
    </source>
</evidence>
<comment type="catalytic activity">
    <reaction evidence="10">
        <text>L-threonyl-[protein] + ATP = O-phospho-L-threonyl-[protein] + ADP + H(+)</text>
        <dbReference type="Rhea" id="RHEA:46608"/>
        <dbReference type="Rhea" id="RHEA-COMP:11060"/>
        <dbReference type="Rhea" id="RHEA-COMP:11605"/>
        <dbReference type="ChEBI" id="CHEBI:15378"/>
        <dbReference type="ChEBI" id="CHEBI:30013"/>
        <dbReference type="ChEBI" id="CHEBI:30616"/>
        <dbReference type="ChEBI" id="CHEBI:61977"/>
        <dbReference type="ChEBI" id="CHEBI:456216"/>
        <dbReference type="EC" id="2.7.11.1"/>
    </reaction>
</comment>
<dbReference type="Pfam" id="PF00027">
    <property type="entry name" value="cNMP_binding"/>
    <property type="match status" value="2"/>
</dbReference>
<evidence type="ECO:0000256" key="9">
    <source>
        <dbReference type="ARBA" id="ARBA00047462"/>
    </source>
</evidence>
<keyword evidence="6 12" id="KW-0418">Kinase</keyword>
<dbReference type="SMART" id="SM00133">
    <property type="entry name" value="S_TK_X"/>
    <property type="match status" value="1"/>
</dbReference>
<evidence type="ECO:0000256" key="8">
    <source>
        <dbReference type="ARBA" id="ARBA00047298"/>
    </source>
</evidence>
<dbReference type="PANTHER" id="PTHR24353:SF144">
    <property type="match status" value="1"/>
</dbReference>
<feature type="binding site" evidence="14">
    <location>
        <position position="391"/>
    </location>
    <ligand>
        <name>ATP</name>
        <dbReference type="ChEBI" id="CHEBI:30616"/>
    </ligand>
</feature>
<dbReference type="KEGG" id="nvi:100117965"/>
<evidence type="ECO:0000313" key="19">
    <source>
        <dbReference type="Proteomes" id="UP000002358"/>
    </source>
</evidence>
<dbReference type="Proteomes" id="UP000002358">
    <property type="component" value="Chromosome 2"/>
</dbReference>
<evidence type="ECO:0000256" key="5">
    <source>
        <dbReference type="ARBA" id="ARBA00022741"/>
    </source>
</evidence>
<evidence type="ECO:0000256" key="4">
    <source>
        <dbReference type="ARBA" id="ARBA00022679"/>
    </source>
</evidence>
<dbReference type="Pfam" id="PF00069">
    <property type="entry name" value="Pkinase"/>
    <property type="match status" value="1"/>
</dbReference>
<proteinExistence type="inferred from homology"/>
<dbReference type="PANTHER" id="PTHR24353">
    <property type="entry name" value="CYCLIC NUCLEOTIDE-DEPENDENT PROTEIN KINASE"/>
    <property type="match status" value="1"/>
</dbReference>
<protein>
    <recommendedName>
        <fullName evidence="12">cGMP-dependent protein kinase</fullName>
        <ecNumber evidence="12">2.7.11.12</ecNumber>
    </recommendedName>
</protein>
<name>A0A7M7GDJ7_NASVI</name>
<dbReference type="EnsemblMetazoa" id="XM_003427144">
    <property type="protein sequence ID" value="XP_003427192"/>
    <property type="gene ID" value="LOC100117965"/>
</dbReference>
<keyword evidence="12" id="KW-0142">cGMP-binding</keyword>
<dbReference type="PROSITE" id="PS51285">
    <property type="entry name" value="AGC_KINASE_CTER"/>
    <property type="match status" value="1"/>
</dbReference>
<comment type="catalytic activity">
    <reaction evidence="9">
        <text>L-seryl-[protein] + ATP = O-phospho-L-seryl-[protein] + ADP + H(+)</text>
        <dbReference type="Rhea" id="RHEA:17989"/>
        <dbReference type="Rhea" id="RHEA-COMP:9863"/>
        <dbReference type="Rhea" id="RHEA-COMP:11604"/>
        <dbReference type="ChEBI" id="CHEBI:15378"/>
        <dbReference type="ChEBI" id="CHEBI:29999"/>
        <dbReference type="ChEBI" id="CHEBI:30616"/>
        <dbReference type="ChEBI" id="CHEBI:83421"/>
        <dbReference type="ChEBI" id="CHEBI:456216"/>
        <dbReference type="EC" id="2.7.11.12"/>
    </reaction>
</comment>
<comment type="catalytic activity">
    <reaction evidence="11">
        <text>L-seryl-[protein] + ATP = O-phospho-L-seryl-[protein] + ADP + H(+)</text>
        <dbReference type="Rhea" id="RHEA:17989"/>
        <dbReference type="Rhea" id="RHEA-COMP:9863"/>
        <dbReference type="Rhea" id="RHEA-COMP:11604"/>
        <dbReference type="ChEBI" id="CHEBI:15378"/>
        <dbReference type="ChEBI" id="CHEBI:29999"/>
        <dbReference type="ChEBI" id="CHEBI:30616"/>
        <dbReference type="ChEBI" id="CHEBI:83421"/>
        <dbReference type="ChEBI" id="CHEBI:456216"/>
        <dbReference type="EC" id="2.7.11.1"/>
    </reaction>
</comment>
<dbReference type="GO" id="GO:0030553">
    <property type="term" value="F:cGMP binding"/>
    <property type="evidence" value="ECO:0007669"/>
    <property type="project" value="UniProtKB-KW"/>
</dbReference>
<dbReference type="Gene3D" id="1.10.510.10">
    <property type="entry name" value="Transferase(Phosphotransferase) domain 1"/>
    <property type="match status" value="1"/>
</dbReference>
<dbReference type="SUPFAM" id="SSF51206">
    <property type="entry name" value="cAMP-binding domain-like"/>
    <property type="match status" value="2"/>
</dbReference>
<dbReference type="OrthoDB" id="63267at2759"/>
<comment type="catalytic activity">
    <reaction evidence="8 12">
        <text>L-threonyl-[protein] + ATP = O-phospho-L-threonyl-[protein] + ADP + H(+)</text>
        <dbReference type="Rhea" id="RHEA:46608"/>
        <dbReference type="Rhea" id="RHEA-COMP:11060"/>
        <dbReference type="Rhea" id="RHEA-COMP:11605"/>
        <dbReference type="ChEBI" id="CHEBI:15378"/>
        <dbReference type="ChEBI" id="CHEBI:30013"/>
        <dbReference type="ChEBI" id="CHEBI:30616"/>
        <dbReference type="ChEBI" id="CHEBI:61977"/>
        <dbReference type="ChEBI" id="CHEBI:456216"/>
        <dbReference type="EC" id="2.7.11.12"/>
    </reaction>
</comment>
<reference evidence="18" key="1">
    <citation type="submission" date="2021-01" db="UniProtKB">
        <authorList>
            <consortium name="EnsemblMetazoa"/>
        </authorList>
    </citation>
    <scope>IDENTIFICATION</scope>
</reference>
<dbReference type="PROSITE" id="PS00888">
    <property type="entry name" value="CNMP_BINDING_1"/>
    <property type="match status" value="1"/>
</dbReference>
<keyword evidence="19" id="KW-1185">Reference proteome</keyword>
<dbReference type="GO" id="GO:0007010">
    <property type="term" value="P:cytoskeleton organization"/>
    <property type="evidence" value="ECO:0007669"/>
    <property type="project" value="UniProtKB-ARBA"/>
</dbReference>
<evidence type="ECO:0000259" key="16">
    <source>
        <dbReference type="PROSITE" id="PS50042"/>
    </source>
</evidence>
<evidence type="ECO:0000256" key="10">
    <source>
        <dbReference type="ARBA" id="ARBA00047899"/>
    </source>
</evidence>
<dbReference type="InterPro" id="IPR011009">
    <property type="entry name" value="Kinase-like_dom_sf"/>
</dbReference>
<dbReference type="InterPro" id="IPR018488">
    <property type="entry name" value="cNMP-bd_CS"/>
</dbReference>
<keyword evidence="2 12" id="KW-0723">Serine/threonine-protein kinase</keyword>
<dbReference type="InterPro" id="IPR018490">
    <property type="entry name" value="cNMP-bd_dom_sf"/>
</dbReference>
<dbReference type="Gene3D" id="2.60.120.10">
    <property type="entry name" value="Jelly Rolls"/>
    <property type="match status" value="2"/>
</dbReference>
<feature type="active site" description="Proton acceptor" evidence="13">
    <location>
        <position position="485"/>
    </location>
</feature>
<dbReference type="PROSITE" id="PS50011">
    <property type="entry name" value="PROTEIN_KINASE_DOM"/>
    <property type="match status" value="1"/>
</dbReference>
<dbReference type="RefSeq" id="XP_003427192.2">
    <property type="nucleotide sequence ID" value="XM_003427144.5"/>
</dbReference>
<feature type="binding site" evidence="14">
    <location>
        <begin position="367"/>
        <end position="375"/>
    </location>
    <ligand>
        <name>ATP</name>
        <dbReference type="ChEBI" id="CHEBI:30616"/>
    </ligand>
</feature>
<dbReference type="FunFam" id="1.10.510.10:FF:000024">
    <property type="entry name" value="Probable serine/threonine-protein kinase cot-1"/>
    <property type="match status" value="1"/>
</dbReference>
<dbReference type="PIRSF" id="PIRSF000559">
    <property type="entry name" value="cGMP-dep_kinase"/>
    <property type="match status" value="1"/>
</dbReference>
<keyword evidence="7 12" id="KW-0067">ATP-binding</keyword>
<evidence type="ECO:0000256" key="13">
    <source>
        <dbReference type="PIRSR" id="PIRSR000559-1"/>
    </source>
</evidence>
<evidence type="ECO:0000256" key="7">
    <source>
        <dbReference type="ARBA" id="ARBA00022840"/>
    </source>
</evidence>
<dbReference type="InterPro" id="IPR000595">
    <property type="entry name" value="cNMP-bd_dom"/>
</dbReference>
<dbReference type="InterPro" id="IPR002374">
    <property type="entry name" value="cGMP_dep_kinase"/>
</dbReference>
<keyword evidence="5 12" id="KW-0547">Nucleotide-binding</keyword>
<keyword evidence="12" id="KW-0140">cGMP</keyword>
<dbReference type="InterPro" id="IPR014710">
    <property type="entry name" value="RmlC-like_jellyroll"/>
</dbReference>
<evidence type="ECO:0000256" key="3">
    <source>
        <dbReference type="ARBA" id="ARBA00022553"/>
    </source>
</evidence>
<feature type="domain" description="AGC-kinase C-terminal" evidence="17">
    <location>
        <begin position="620"/>
        <end position="670"/>
    </location>
</feature>
<dbReference type="CDD" id="cd00038">
    <property type="entry name" value="CAP_ED"/>
    <property type="match status" value="2"/>
</dbReference>
<comment type="similarity">
    <text evidence="1 12">Belongs to the protein kinase superfamily. AGC Ser/Thr protein kinase family. cGMP subfamily.</text>
</comment>
<keyword evidence="3" id="KW-0597">Phosphoprotein</keyword>
<evidence type="ECO:0000256" key="6">
    <source>
        <dbReference type="ARBA" id="ARBA00022777"/>
    </source>
</evidence>
<keyword evidence="4 12" id="KW-0808">Transferase</keyword>
<dbReference type="GO" id="GO:0004692">
    <property type="term" value="F:cGMP-dependent protein kinase activity"/>
    <property type="evidence" value="ECO:0007669"/>
    <property type="project" value="UniProtKB-EC"/>
</dbReference>